<dbReference type="AlphaFoldDB" id="A0A212CD12"/>
<proteinExistence type="predicted"/>
<keyword evidence="3" id="KW-1185">Reference proteome</keyword>
<evidence type="ECO:0000313" key="2">
    <source>
        <dbReference type="EMBL" id="OWK03879.1"/>
    </source>
</evidence>
<comment type="caution">
    <text evidence="2">The sequence shown here is derived from an EMBL/GenBank/DDBJ whole genome shotgun (WGS) entry which is preliminary data.</text>
</comment>
<name>A0A212CD12_CEREH</name>
<gene>
    <name evidence="2" type="ORF">Celaphus_00013899</name>
</gene>
<organism evidence="2 3">
    <name type="scientific">Cervus elaphus hippelaphus</name>
    <name type="common">European red deer</name>
    <dbReference type="NCBI Taxonomy" id="46360"/>
    <lineage>
        <taxon>Eukaryota</taxon>
        <taxon>Metazoa</taxon>
        <taxon>Chordata</taxon>
        <taxon>Craniata</taxon>
        <taxon>Vertebrata</taxon>
        <taxon>Euteleostomi</taxon>
        <taxon>Mammalia</taxon>
        <taxon>Eutheria</taxon>
        <taxon>Laurasiatheria</taxon>
        <taxon>Artiodactyla</taxon>
        <taxon>Ruminantia</taxon>
        <taxon>Pecora</taxon>
        <taxon>Cervidae</taxon>
        <taxon>Cervinae</taxon>
        <taxon>Cervus</taxon>
    </lineage>
</organism>
<evidence type="ECO:0000256" key="1">
    <source>
        <dbReference type="SAM" id="MobiDB-lite"/>
    </source>
</evidence>
<protein>
    <submittedName>
        <fullName evidence="2">CD9</fullName>
    </submittedName>
</protein>
<feature type="region of interest" description="Disordered" evidence="1">
    <location>
        <begin position="44"/>
        <end position="74"/>
    </location>
</feature>
<reference evidence="2 3" key="1">
    <citation type="journal article" date="2018" name="Mol. Genet. Genomics">
        <title>The red deer Cervus elaphus genome CerEla1.0: sequencing, annotating, genes, and chromosomes.</title>
        <authorList>
            <person name="Bana N.A."/>
            <person name="Nyiri A."/>
            <person name="Nagy J."/>
            <person name="Frank K."/>
            <person name="Nagy T."/>
            <person name="Steger V."/>
            <person name="Schiller M."/>
            <person name="Lakatos P."/>
            <person name="Sugar L."/>
            <person name="Horn P."/>
            <person name="Barta E."/>
            <person name="Orosz L."/>
        </authorList>
    </citation>
    <scope>NUCLEOTIDE SEQUENCE [LARGE SCALE GENOMIC DNA]</scope>
    <source>
        <strain evidence="2">Hungarian</strain>
    </source>
</reference>
<evidence type="ECO:0000313" key="3">
    <source>
        <dbReference type="Proteomes" id="UP000242450"/>
    </source>
</evidence>
<dbReference type="EMBL" id="MKHE01000022">
    <property type="protein sequence ID" value="OWK03879.1"/>
    <property type="molecule type" value="Genomic_DNA"/>
</dbReference>
<sequence>MEGGGEPGVGLCVYLGLRFPTKPCPEAIDEIFRSKFHIIGASRLARGPPGTASLDEPASSRSHPMGIGSGNLSN</sequence>
<dbReference type="Proteomes" id="UP000242450">
    <property type="component" value="Chromosome 22"/>
</dbReference>
<accession>A0A212CD12</accession>